<dbReference type="SUPFAM" id="SSF55729">
    <property type="entry name" value="Acyl-CoA N-acyltransferases (Nat)"/>
    <property type="match status" value="2"/>
</dbReference>
<evidence type="ECO:0000313" key="3">
    <source>
        <dbReference type="Proteomes" id="UP000248764"/>
    </source>
</evidence>
<sequence>MATVRIRRLDGTGDPGYPAWFAAYDAGLAHDFPGGPHWLEHELRVVYEPSDIHATALWAAEDADGTVVGAAAVALPLKDNTSLAEVALAVRPEARGRGVGSALLDAVHDEARRQGRSRFLADVEGPLGTPQVPGIRFAERHGYTRRMDEVLRVQRPPFDLDRLARLEREAAAHAVDYRILTWRDRIPDEHVAEYARLAARLSTDEPRDQLDYEPETWDVARLRLVEERRARMRRHAWQAAALAPDGTIAGQTTVALPAIGDDTGMQGATIVDPRHRGHRLGLLLKIANLRRVLADRPGVRTLWTWNAASNTYMIAVNERLGYVPAGWVARYQLDG</sequence>
<reference evidence="2 3" key="1">
    <citation type="submission" date="2018-01" db="EMBL/GenBank/DDBJ databases">
        <title>Draft genome sequence of Jiangella sp. GTF31.</title>
        <authorList>
            <person name="Sahin N."/>
            <person name="Ay H."/>
            <person name="Saygin H."/>
        </authorList>
    </citation>
    <scope>NUCLEOTIDE SEQUENCE [LARGE SCALE GENOMIC DNA]</scope>
    <source>
        <strain evidence="2 3">GTF31</strain>
    </source>
</reference>
<evidence type="ECO:0000313" key="2">
    <source>
        <dbReference type="EMBL" id="PZF83424.1"/>
    </source>
</evidence>
<accession>A0A2W2BSK3</accession>
<keyword evidence="3" id="KW-1185">Reference proteome</keyword>
<dbReference type="EMBL" id="POTW01000025">
    <property type="protein sequence ID" value="PZF83424.1"/>
    <property type="molecule type" value="Genomic_DNA"/>
</dbReference>
<dbReference type="PROSITE" id="PS51186">
    <property type="entry name" value="GNAT"/>
    <property type="match status" value="1"/>
</dbReference>
<dbReference type="InterPro" id="IPR000182">
    <property type="entry name" value="GNAT_dom"/>
</dbReference>
<dbReference type="Proteomes" id="UP000248764">
    <property type="component" value="Unassembled WGS sequence"/>
</dbReference>
<protein>
    <submittedName>
        <fullName evidence="2">GNAT family N-acetyltransferase</fullName>
    </submittedName>
</protein>
<dbReference type="CDD" id="cd04301">
    <property type="entry name" value="NAT_SF"/>
    <property type="match status" value="1"/>
</dbReference>
<evidence type="ECO:0000259" key="1">
    <source>
        <dbReference type="PROSITE" id="PS51186"/>
    </source>
</evidence>
<name>A0A2W2BSK3_9ACTN</name>
<dbReference type="InterPro" id="IPR016181">
    <property type="entry name" value="Acyl_CoA_acyltransferase"/>
</dbReference>
<dbReference type="PANTHER" id="PTHR43617:SF20">
    <property type="entry name" value="N-ALPHA-ACETYLTRANSFERASE RIMI"/>
    <property type="match status" value="1"/>
</dbReference>
<dbReference type="AlphaFoldDB" id="A0A2W2BSK3"/>
<dbReference type="Pfam" id="PF13508">
    <property type="entry name" value="Acetyltransf_7"/>
    <property type="match status" value="1"/>
</dbReference>
<proteinExistence type="predicted"/>
<gene>
    <name evidence="2" type="ORF">C1I92_12505</name>
</gene>
<keyword evidence="2" id="KW-0808">Transferase</keyword>
<dbReference type="Gene3D" id="3.40.630.30">
    <property type="match status" value="1"/>
</dbReference>
<dbReference type="InterPro" id="IPR050276">
    <property type="entry name" value="MshD_Acetyltransferase"/>
</dbReference>
<organism evidence="2 3">
    <name type="scientific">Jiangella anatolica</name>
    <dbReference type="NCBI Taxonomy" id="2670374"/>
    <lineage>
        <taxon>Bacteria</taxon>
        <taxon>Bacillati</taxon>
        <taxon>Actinomycetota</taxon>
        <taxon>Actinomycetes</taxon>
        <taxon>Jiangellales</taxon>
        <taxon>Jiangellaceae</taxon>
        <taxon>Jiangella</taxon>
    </lineage>
</organism>
<comment type="caution">
    <text evidence="2">The sequence shown here is derived from an EMBL/GenBank/DDBJ whole genome shotgun (WGS) entry which is preliminary data.</text>
</comment>
<dbReference type="GO" id="GO:0016747">
    <property type="term" value="F:acyltransferase activity, transferring groups other than amino-acyl groups"/>
    <property type="evidence" value="ECO:0007669"/>
    <property type="project" value="InterPro"/>
</dbReference>
<feature type="domain" description="N-acetyltransferase" evidence="1">
    <location>
        <begin position="4"/>
        <end position="169"/>
    </location>
</feature>
<dbReference type="PANTHER" id="PTHR43617">
    <property type="entry name" value="L-AMINO ACID N-ACETYLTRANSFERASE"/>
    <property type="match status" value="1"/>
</dbReference>